<comment type="caution">
    <text evidence="9">The sequence shown here is derived from an EMBL/GenBank/DDBJ whole genome shotgun (WGS) entry which is preliminary data.</text>
</comment>
<dbReference type="GO" id="GO:0005886">
    <property type="term" value="C:plasma membrane"/>
    <property type="evidence" value="ECO:0007669"/>
    <property type="project" value="UniProtKB-SubCell"/>
</dbReference>
<evidence type="ECO:0000256" key="4">
    <source>
        <dbReference type="ARBA" id="ARBA00022692"/>
    </source>
</evidence>
<protein>
    <submittedName>
        <fullName evidence="9">MFS transporter</fullName>
    </submittedName>
</protein>
<comment type="subcellular location">
    <subcellularLocation>
        <location evidence="1">Cell membrane</location>
        <topology evidence="1">Multi-pass membrane protein</topology>
    </subcellularLocation>
</comment>
<proteinExistence type="predicted"/>
<dbReference type="PROSITE" id="PS50850">
    <property type="entry name" value="MFS"/>
    <property type="match status" value="1"/>
</dbReference>
<keyword evidence="10" id="KW-1185">Reference proteome</keyword>
<feature type="transmembrane region" description="Helical" evidence="7">
    <location>
        <begin position="330"/>
        <end position="347"/>
    </location>
</feature>
<dbReference type="Proteomes" id="UP000093309">
    <property type="component" value="Unassembled WGS sequence"/>
</dbReference>
<reference evidence="10" key="1">
    <citation type="submission" date="2016-05" db="EMBL/GenBank/DDBJ databases">
        <title>Paenibacillus oryzae. sp. nov., isolated from the rice root.</title>
        <authorList>
            <person name="Zhang J."/>
            <person name="Zhang X."/>
        </authorList>
    </citation>
    <scope>NUCLEOTIDE SEQUENCE [LARGE SCALE GENOMIC DNA]</scope>
    <source>
        <strain evidence="10">KCTC13222</strain>
    </source>
</reference>
<evidence type="ECO:0000256" key="5">
    <source>
        <dbReference type="ARBA" id="ARBA00022989"/>
    </source>
</evidence>
<keyword evidence="6 7" id="KW-0472">Membrane</keyword>
<feature type="transmembrane region" description="Helical" evidence="7">
    <location>
        <begin position="77"/>
        <end position="94"/>
    </location>
</feature>
<keyword evidence="3" id="KW-1003">Cell membrane</keyword>
<feature type="transmembrane region" description="Helical" evidence="7">
    <location>
        <begin position="12"/>
        <end position="33"/>
    </location>
</feature>
<feature type="transmembrane region" description="Helical" evidence="7">
    <location>
        <begin position="106"/>
        <end position="125"/>
    </location>
</feature>
<dbReference type="InterPro" id="IPR036259">
    <property type="entry name" value="MFS_trans_sf"/>
</dbReference>
<evidence type="ECO:0000256" key="2">
    <source>
        <dbReference type="ARBA" id="ARBA00022448"/>
    </source>
</evidence>
<evidence type="ECO:0000259" key="8">
    <source>
        <dbReference type="PROSITE" id="PS50850"/>
    </source>
</evidence>
<dbReference type="SUPFAM" id="SSF103473">
    <property type="entry name" value="MFS general substrate transporter"/>
    <property type="match status" value="1"/>
</dbReference>
<evidence type="ECO:0000256" key="6">
    <source>
        <dbReference type="ARBA" id="ARBA00023136"/>
    </source>
</evidence>
<feature type="transmembrane region" description="Helical" evidence="7">
    <location>
        <begin position="45"/>
        <end position="65"/>
    </location>
</feature>
<feature type="transmembrane region" description="Helical" evidence="7">
    <location>
        <begin position="137"/>
        <end position="158"/>
    </location>
</feature>
<feature type="transmembrane region" description="Helical" evidence="7">
    <location>
        <begin position="301"/>
        <end position="318"/>
    </location>
</feature>
<keyword evidence="5 7" id="KW-1133">Transmembrane helix</keyword>
<gene>
    <name evidence="9" type="ORF">A8709_18825</name>
</gene>
<feature type="transmembrane region" description="Helical" evidence="7">
    <location>
        <begin position="198"/>
        <end position="220"/>
    </location>
</feature>
<evidence type="ECO:0000313" key="9">
    <source>
        <dbReference type="EMBL" id="OCT13643.1"/>
    </source>
</evidence>
<accession>A0A1C0ZZT3</accession>
<dbReference type="EMBL" id="LYPC01000022">
    <property type="protein sequence ID" value="OCT13643.1"/>
    <property type="molecule type" value="Genomic_DNA"/>
</dbReference>
<feature type="transmembrane region" description="Helical" evidence="7">
    <location>
        <begin position="226"/>
        <end position="247"/>
    </location>
</feature>
<dbReference type="STRING" id="512399.A8709_18825"/>
<evidence type="ECO:0000256" key="7">
    <source>
        <dbReference type="SAM" id="Phobius"/>
    </source>
</evidence>
<feature type="transmembrane region" description="Helical" evidence="7">
    <location>
        <begin position="164"/>
        <end position="186"/>
    </location>
</feature>
<feature type="transmembrane region" description="Helical" evidence="7">
    <location>
        <begin position="268"/>
        <end position="289"/>
    </location>
</feature>
<dbReference type="CDD" id="cd17321">
    <property type="entry name" value="MFS_MMR_MDR_like"/>
    <property type="match status" value="1"/>
</dbReference>
<dbReference type="GO" id="GO:0022857">
    <property type="term" value="F:transmembrane transporter activity"/>
    <property type="evidence" value="ECO:0007669"/>
    <property type="project" value="InterPro"/>
</dbReference>
<dbReference type="PANTHER" id="PTHR42718:SF46">
    <property type="entry name" value="BLR6921 PROTEIN"/>
    <property type="match status" value="1"/>
</dbReference>
<organism evidence="9 10">
    <name type="scientific">Paenibacillus pectinilyticus</name>
    <dbReference type="NCBI Taxonomy" id="512399"/>
    <lineage>
        <taxon>Bacteria</taxon>
        <taxon>Bacillati</taxon>
        <taxon>Bacillota</taxon>
        <taxon>Bacilli</taxon>
        <taxon>Bacillales</taxon>
        <taxon>Paenibacillaceae</taxon>
        <taxon>Paenibacillus</taxon>
    </lineage>
</organism>
<dbReference type="InterPro" id="IPR020846">
    <property type="entry name" value="MFS_dom"/>
</dbReference>
<feature type="transmembrane region" description="Helical" evidence="7">
    <location>
        <begin position="436"/>
        <end position="462"/>
    </location>
</feature>
<evidence type="ECO:0000256" key="3">
    <source>
        <dbReference type="ARBA" id="ARBA00022475"/>
    </source>
</evidence>
<feature type="transmembrane region" description="Helical" evidence="7">
    <location>
        <begin position="359"/>
        <end position="383"/>
    </location>
</feature>
<feature type="transmembrane region" description="Helical" evidence="7">
    <location>
        <begin position="395"/>
        <end position="416"/>
    </location>
</feature>
<keyword evidence="2" id="KW-0813">Transport</keyword>
<evidence type="ECO:0000256" key="1">
    <source>
        <dbReference type="ARBA" id="ARBA00004651"/>
    </source>
</evidence>
<dbReference type="PANTHER" id="PTHR42718">
    <property type="entry name" value="MAJOR FACILITATOR SUPERFAMILY MULTIDRUG TRANSPORTER MFSC"/>
    <property type="match status" value="1"/>
</dbReference>
<dbReference type="AlphaFoldDB" id="A0A1C0ZZT3"/>
<sequence>MIILIQSKPIILTIIIACQLMVVLDSSIMVTALPEIGRTLHITTANLTWVQNAYILAYGGLMLLGARAGDILGRRKMFSVGIALFTLASILVGVSHSEILLLVSRALQGLAAAIATPSTLALLSLTFVEAKERTKAIALYSAVSGAGGSVGLLIGGLLTDLVSWRVGMFLNVPIGIILFIMIPRYLRESEKNTGRFDVMGAVTSVTGITALVFGCVQAAANGWGNSVTLISLLLGVTLLTSFITIEAHAKQPITPLRLFSNRQRSGAYLGRFLFLCGNFSLFFFIPQFLQRVLHFSSFEAGLAFLPFTAVQFGMMYVMPTLIARYGNLKVLIAGMIIAIIGTSWLSSEISIQAHFFPQLFFPLIIMGMGAGMIFLPLTSFGLTDINPNDAGAASGLINVSQQIGCSLGLAVLITIFEAVNRPASASPSNEEQFAHAISISITGSAIFITTSLIVVLLLFLPVRKTNREPLLRRIS</sequence>
<dbReference type="InterPro" id="IPR011701">
    <property type="entry name" value="MFS"/>
</dbReference>
<dbReference type="Gene3D" id="1.20.1250.20">
    <property type="entry name" value="MFS general substrate transporter like domains"/>
    <property type="match status" value="1"/>
</dbReference>
<dbReference type="Pfam" id="PF07690">
    <property type="entry name" value="MFS_1"/>
    <property type="match status" value="1"/>
</dbReference>
<dbReference type="Gene3D" id="1.20.1720.10">
    <property type="entry name" value="Multidrug resistance protein D"/>
    <property type="match status" value="1"/>
</dbReference>
<feature type="domain" description="Major facilitator superfamily (MFS) profile" evidence="8">
    <location>
        <begin position="11"/>
        <end position="466"/>
    </location>
</feature>
<keyword evidence="4 7" id="KW-0812">Transmembrane</keyword>
<name>A0A1C0ZZT3_9BACL</name>
<evidence type="ECO:0000313" key="10">
    <source>
        <dbReference type="Proteomes" id="UP000093309"/>
    </source>
</evidence>